<accession>A0A1X1YYC0</accession>
<dbReference type="Gene3D" id="3.40.50.300">
    <property type="entry name" value="P-loop containing nucleotide triphosphate hydrolases"/>
    <property type="match status" value="1"/>
</dbReference>
<dbReference type="InterPro" id="IPR049078">
    <property type="entry name" value="T7SS_EccA1-like_N"/>
</dbReference>
<feature type="region of interest" description="Disordered" evidence="4">
    <location>
        <begin position="260"/>
        <end position="285"/>
    </location>
</feature>
<comment type="caution">
    <text evidence="8">The sequence shown here is derived from an EMBL/GenBank/DDBJ whole genome shotgun (WGS) entry which is preliminary data.</text>
</comment>
<evidence type="ECO:0000256" key="4">
    <source>
        <dbReference type="SAM" id="MobiDB-lite"/>
    </source>
</evidence>
<keyword evidence="2" id="KW-0547">Nucleotide-binding</keyword>
<dbReference type="GO" id="GO:0016887">
    <property type="term" value="F:ATP hydrolysis activity"/>
    <property type="evidence" value="ECO:0007669"/>
    <property type="project" value="InterPro"/>
</dbReference>
<organism evidence="8 9">
    <name type="scientific">Mycobacterium nebraskense</name>
    <dbReference type="NCBI Taxonomy" id="244292"/>
    <lineage>
        <taxon>Bacteria</taxon>
        <taxon>Bacillati</taxon>
        <taxon>Actinomycetota</taxon>
        <taxon>Actinomycetes</taxon>
        <taxon>Mycobacteriales</taxon>
        <taxon>Mycobacteriaceae</taxon>
        <taxon>Mycobacterium</taxon>
    </lineage>
</organism>
<dbReference type="PRINTS" id="PR00819">
    <property type="entry name" value="CBXCFQXSUPER"/>
</dbReference>
<dbReference type="Gene3D" id="1.25.40.10">
    <property type="entry name" value="Tetratricopeptide repeat domain"/>
    <property type="match status" value="1"/>
</dbReference>
<evidence type="ECO:0000259" key="7">
    <source>
        <dbReference type="Pfam" id="PF21545"/>
    </source>
</evidence>
<feature type="domain" description="ATPase AAA-type core" evidence="5">
    <location>
        <begin position="336"/>
        <end position="449"/>
    </location>
</feature>
<keyword evidence="9" id="KW-1185">Reference proteome</keyword>
<evidence type="ECO:0000256" key="3">
    <source>
        <dbReference type="ARBA" id="ARBA00022840"/>
    </source>
</evidence>
<feature type="compositionally biased region" description="Basic and acidic residues" evidence="4">
    <location>
        <begin position="273"/>
        <end position="285"/>
    </location>
</feature>
<dbReference type="Pfam" id="PF21545">
    <property type="entry name" value="T7SS_EccA1_N"/>
    <property type="match status" value="1"/>
</dbReference>
<dbReference type="Proteomes" id="UP000193781">
    <property type="component" value="Unassembled WGS sequence"/>
</dbReference>
<dbReference type="InterPro" id="IPR011990">
    <property type="entry name" value="TPR-like_helical_dom_sf"/>
</dbReference>
<dbReference type="Gene3D" id="1.10.8.60">
    <property type="match status" value="1"/>
</dbReference>
<comment type="similarity">
    <text evidence="1">Belongs to the CbxX/CfxQ family.</text>
</comment>
<sequence length="600" mass="65609">MSSRSTEALRAGMKTLRSNPRRALEVFKLATDDDPGMADAWLGRMAAGDRSAGTVARLAAARDRLGSDLRIAGSGTTLADLDVTFDVEYLRWRIQDSTTAELAYIAALLADQKFAEAHTRLAALGTDPKVQFTRAVLMQMTERWPDVLAAVAGREAWFADTMLSQASALLEAKAAAHLGMWERASNAVETASDSPYGPDPIARDALFLKALIARAQGQDDTARQVLGDVAMRWPDFELARTALADKTFGIRVVDHATIDTREDPWDPATGRTPEQRQDDQHTDDARKDLADAEQTLKAMIGLDEVKQQVRSLKASTAARILRSRKGFPTPAVTNHLLMIGPPGVGKTEVARVVAKTFCGLGILPKRDVFETSKEILAGQYVGSVETQTREFLAQAIGATVFFDEFGELLHGGYAGGDPIGQGIIGAIVPWMENNRDKAVFIAAGYPAACRKVIESNGGLQGRFATTIAFESYPPDKLIEIAHAIVKRSSNIVEPGAFESVLLEPFTRFYNEVTQSPDGDTVRTIDDLNNGRYVRNIIEKAQAARDLRVMDGHGLDDFDLSDHTFGESIPANDLLLLTRDDVWNGLQDATPPRFRKRLNTR</sequence>
<keyword evidence="3" id="KW-0067">ATP-binding</keyword>
<dbReference type="InterPro" id="IPR050773">
    <property type="entry name" value="CbxX/CfxQ_RuBisCO_ESX"/>
</dbReference>
<dbReference type="PANTHER" id="PTHR43392">
    <property type="entry name" value="AAA-TYPE ATPASE FAMILY PROTEIN / ANKYRIN REPEAT FAMILY PROTEIN"/>
    <property type="match status" value="1"/>
</dbReference>
<evidence type="ECO:0000256" key="2">
    <source>
        <dbReference type="ARBA" id="ARBA00022741"/>
    </source>
</evidence>
<dbReference type="InterPro" id="IPR027417">
    <property type="entry name" value="P-loop_NTPase"/>
</dbReference>
<feature type="domain" description="CbbX AAA lid" evidence="6">
    <location>
        <begin position="523"/>
        <end position="559"/>
    </location>
</feature>
<dbReference type="InterPro" id="IPR000641">
    <property type="entry name" value="CbxX/CfxQ"/>
</dbReference>
<evidence type="ECO:0000256" key="1">
    <source>
        <dbReference type="ARBA" id="ARBA00010378"/>
    </source>
</evidence>
<dbReference type="SUPFAM" id="SSF52540">
    <property type="entry name" value="P-loop containing nucleoside triphosphate hydrolases"/>
    <property type="match status" value="1"/>
</dbReference>
<protein>
    <recommendedName>
        <fullName evidence="10">AAA+ ATPase domain-containing protein</fullName>
    </recommendedName>
</protein>
<evidence type="ECO:0000313" key="9">
    <source>
        <dbReference type="Proteomes" id="UP000193781"/>
    </source>
</evidence>
<dbReference type="GO" id="GO:0005524">
    <property type="term" value="F:ATP binding"/>
    <property type="evidence" value="ECO:0007669"/>
    <property type="project" value="UniProtKB-KW"/>
</dbReference>
<dbReference type="Pfam" id="PF17866">
    <property type="entry name" value="AAA_lid_6"/>
    <property type="match status" value="1"/>
</dbReference>
<dbReference type="CDD" id="cd00009">
    <property type="entry name" value="AAA"/>
    <property type="match status" value="1"/>
</dbReference>
<dbReference type="InterPro" id="IPR003959">
    <property type="entry name" value="ATPase_AAA_core"/>
</dbReference>
<evidence type="ECO:0008006" key="10">
    <source>
        <dbReference type="Google" id="ProtNLM"/>
    </source>
</evidence>
<dbReference type="InterPro" id="IPR041627">
    <property type="entry name" value="AAA_lid_6"/>
</dbReference>
<dbReference type="AlphaFoldDB" id="A0A1X1YYC0"/>
<dbReference type="PANTHER" id="PTHR43392:SF2">
    <property type="entry name" value="AAA-TYPE ATPASE FAMILY PROTEIN _ ANKYRIN REPEAT FAMILY PROTEIN"/>
    <property type="match status" value="1"/>
</dbReference>
<proteinExistence type="inferred from homology"/>
<dbReference type="RefSeq" id="WP_085165273.1">
    <property type="nucleotide sequence ID" value="NZ_JACKSS010000080.1"/>
</dbReference>
<feature type="domain" description="ESX-1 secretion system protein EccA1-like N-terminal" evidence="7">
    <location>
        <begin position="4"/>
        <end position="270"/>
    </location>
</feature>
<reference evidence="8 9" key="1">
    <citation type="submission" date="2016-01" db="EMBL/GenBank/DDBJ databases">
        <title>The new phylogeny of the genus Mycobacterium.</title>
        <authorList>
            <person name="Tarcisio F."/>
            <person name="Conor M."/>
            <person name="Antonella G."/>
            <person name="Elisabetta G."/>
            <person name="Giulia F.S."/>
            <person name="Sara T."/>
            <person name="Anna F."/>
            <person name="Clotilde B."/>
            <person name="Roberto B."/>
            <person name="Veronica D.S."/>
            <person name="Fabio R."/>
            <person name="Monica P."/>
            <person name="Olivier J."/>
            <person name="Enrico T."/>
            <person name="Nicola S."/>
        </authorList>
    </citation>
    <scope>NUCLEOTIDE SEQUENCE [LARGE SCALE GENOMIC DNA]</scope>
    <source>
        <strain evidence="8 9">DSM 44803</strain>
    </source>
</reference>
<dbReference type="Pfam" id="PF00004">
    <property type="entry name" value="AAA"/>
    <property type="match status" value="1"/>
</dbReference>
<evidence type="ECO:0000259" key="6">
    <source>
        <dbReference type="Pfam" id="PF17866"/>
    </source>
</evidence>
<dbReference type="OrthoDB" id="9806903at2"/>
<evidence type="ECO:0000313" key="8">
    <source>
        <dbReference type="EMBL" id="ORW16095.1"/>
    </source>
</evidence>
<evidence type="ECO:0000259" key="5">
    <source>
        <dbReference type="Pfam" id="PF00004"/>
    </source>
</evidence>
<gene>
    <name evidence="8" type="ORF">AWC17_15255</name>
</gene>
<dbReference type="EMBL" id="LQPH01000164">
    <property type="protein sequence ID" value="ORW16095.1"/>
    <property type="molecule type" value="Genomic_DNA"/>
</dbReference>
<name>A0A1X1YYC0_9MYCO</name>